<evidence type="ECO:0000313" key="2">
    <source>
        <dbReference type="EMBL" id="SHM78679.1"/>
    </source>
</evidence>
<feature type="domain" description="PhnB-like" evidence="1">
    <location>
        <begin position="4"/>
        <end position="135"/>
    </location>
</feature>
<proteinExistence type="predicted"/>
<dbReference type="InterPro" id="IPR028973">
    <property type="entry name" value="PhnB-like"/>
</dbReference>
<dbReference type="SUPFAM" id="SSF54593">
    <property type="entry name" value="Glyoxalase/Bleomycin resistance protein/Dihydroxybiphenyl dioxygenase"/>
    <property type="match status" value="1"/>
</dbReference>
<evidence type="ECO:0000313" key="3">
    <source>
        <dbReference type="Proteomes" id="UP000184420"/>
    </source>
</evidence>
<dbReference type="PANTHER" id="PTHR33990">
    <property type="entry name" value="PROTEIN YJDN-RELATED"/>
    <property type="match status" value="1"/>
</dbReference>
<dbReference type="Gene3D" id="3.10.180.10">
    <property type="entry name" value="2,3-Dihydroxybiphenyl 1,2-Dioxygenase, domain 1"/>
    <property type="match status" value="1"/>
</dbReference>
<gene>
    <name evidence="2" type="ORF">SAMN05444266_11121</name>
</gene>
<protein>
    <submittedName>
        <fullName evidence="2">PhnB protein</fullName>
    </submittedName>
</protein>
<accession>A0A1M7LKZ7</accession>
<sequence length="140" mass="15588">MASVNPYLNFNGHCEQAFLQYQSVFGTKIEFMSRFSEMPPEHPCDPEEKEKIMHVMLPIGNGTVLMGSDVPKAYQKPETASASFAVAVAPQSAEEADRIFNGLAEGGNITMPIGKTFWAEKFGMCVDRWGVNWMVNYANQ</sequence>
<dbReference type="EMBL" id="FRBL01000011">
    <property type="protein sequence ID" value="SHM78679.1"/>
    <property type="molecule type" value="Genomic_DNA"/>
</dbReference>
<organism evidence="2 3">
    <name type="scientific">Chitinophaga jiangningensis</name>
    <dbReference type="NCBI Taxonomy" id="1419482"/>
    <lineage>
        <taxon>Bacteria</taxon>
        <taxon>Pseudomonadati</taxon>
        <taxon>Bacteroidota</taxon>
        <taxon>Chitinophagia</taxon>
        <taxon>Chitinophagales</taxon>
        <taxon>Chitinophagaceae</taxon>
        <taxon>Chitinophaga</taxon>
    </lineage>
</organism>
<evidence type="ECO:0000259" key="1">
    <source>
        <dbReference type="Pfam" id="PF06983"/>
    </source>
</evidence>
<dbReference type="RefSeq" id="WP_073086566.1">
    <property type="nucleotide sequence ID" value="NZ_FRBL01000011.1"/>
</dbReference>
<dbReference type="PANTHER" id="PTHR33990:SF1">
    <property type="entry name" value="PROTEIN YJDN"/>
    <property type="match status" value="1"/>
</dbReference>
<dbReference type="Pfam" id="PF06983">
    <property type="entry name" value="3-dmu-9_3-mt"/>
    <property type="match status" value="1"/>
</dbReference>
<dbReference type="Proteomes" id="UP000184420">
    <property type="component" value="Unassembled WGS sequence"/>
</dbReference>
<reference evidence="2 3" key="1">
    <citation type="submission" date="2016-11" db="EMBL/GenBank/DDBJ databases">
        <authorList>
            <person name="Jaros S."/>
            <person name="Januszkiewicz K."/>
            <person name="Wedrychowicz H."/>
        </authorList>
    </citation>
    <scope>NUCLEOTIDE SEQUENCE [LARGE SCALE GENOMIC DNA]</scope>
    <source>
        <strain evidence="2 3">DSM 27406</strain>
    </source>
</reference>
<dbReference type="STRING" id="1419482.SAMN05444266_11121"/>
<dbReference type="InterPro" id="IPR029068">
    <property type="entry name" value="Glyas_Bleomycin-R_OHBP_Dase"/>
</dbReference>
<keyword evidence="3" id="KW-1185">Reference proteome</keyword>
<dbReference type="CDD" id="cd06588">
    <property type="entry name" value="PhnB_like"/>
    <property type="match status" value="1"/>
</dbReference>
<dbReference type="AlphaFoldDB" id="A0A1M7LKZ7"/>
<name>A0A1M7LKZ7_9BACT</name>
<dbReference type="OrthoDB" id="9795306at2"/>